<proteinExistence type="predicted"/>
<dbReference type="Proteomes" id="UP000013006">
    <property type="component" value="Chromosome"/>
</dbReference>
<dbReference type="KEGG" id="sic:SiL_1555"/>
<organism>
    <name type="scientific">Saccharolobus islandicus LAL14/1</name>
    <dbReference type="NCBI Taxonomy" id="1241935"/>
    <lineage>
        <taxon>Archaea</taxon>
        <taxon>Thermoproteota</taxon>
        <taxon>Thermoprotei</taxon>
        <taxon>Sulfolobales</taxon>
        <taxon>Sulfolobaceae</taxon>
        <taxon>Saccharolobus</taxon>
    </lineage>
</organism>
<evidence type="ECO:0000313" key="2">
    <source>
        <dbReference type="Proteomes" id="UP000013006"/>
    </source>
</evidence>
<evidence type="ECO:0000313" key="1">
    <source>
        <dbReference type="EMBL" id="AGJ63001.1"/>
    </source>
</evidence>
<dbReference type="EMBL" id="CP003928">
    <property type="protein sequence ID" value="AGJ63001.1"/>
    <property type="molecule type" value="Genomic_DNA"/>
</dbReference>
<gene>
    <name evidence="1" type="ORF">SiL_1555</name>
</gene>
<sequence>MPLGDKCNYLCPYFRCNKRALLIQVKYTKGNPYKVGYCRWVGDVCITGECQYAYCEKRALLPGNKCAFAINKKNERDNEIEKELQKEDYDDKMKEIISKKFGKKGLDVL</sequence>
<protein>
    <submittedName>
        <fullName evidence="1">Uncharacterized protein</fullName>
    </submittedName>
</protein>
<dbReference type="AlphaFoldDB" id="M9UEJ0"/>
<name>M9UEJ0_SACIS</name>
<dbReference type="HOGENOM" id="CLU_138325_0_0_2"/>
<accession>M9UEJ0</accession>
<reference evidence="1 2" key="1">
    <citation type="journal article" date="2013" name="Open Biol.">
        <title>Genomics and genetics of Sulfolobus islandicus LAL14/1, a model hyperthermophilic archaeon.</title>
        <authorList>
            <person name="Jaubert C."/>
            <person name="Danioux C."/>
            <person name="Oberto J."/>
            <person name="Cortez D."/>
            <person name="Bize A."/>
            <person name="Krupovic M."/>
            <person name="She Q."/>
            <person name="Forterre P."/>
            <person name="Prangishvili D."/>
            <person name="Sezonov G."/>
        </authorList>
    </citation>
    <scope>NUCLEOTIDE SEQUENCE [LARGE SCALE GENOMIC DNA]</scope>
    <source>
        <strain evidence="1">LAL14/1</strain>
    </source>
</reference>